<dbReference type="EMBL" id="OD006997">
    <property type="protein sequence ID" value="CAD7413574.1"/>
    <property type="molecule type" value="Genomic_DNA"/>
</dbReference>
<accession>A0A7R9DH77</accession>
<feature type="region of interest" description="Disordered" evidence="1">
    <location>
        <begin position="1"/>
        <end position="25"/>
    </location>
</feature>
<protein>
    <submittedName>
        <fullName evidence="2">Uncharacterized protein</fullName>
    </submittedName>
</protein>
<dbReference type="AlphaFoldDB" id="A0A7R9DH77"/>
<name>A0A7R9DH77_TIMPO</name>
<gene>
    <name evidence="2" type="ORF">TPSB3V08_LOCUS9111</name>
</gene>
<reference evidence="2" key="1">
    <citation type="submission" date="2020-11" db="EMBL/GenBank/DDBJ databases">
        <authorList>
            <person name="Tran Van P."/>
        </authorList>
    </citation>
    <scope>NUCLEOTIDE SEQUENCE</scope>
</reference>
<proteinExistence type="predicted"/>
<organism evidence="2">
    <name type="scientific">Timema poppense</name>
    <name type="common">Walking stick</name>
    <dbReference type="NCBI Taxonomy" id="170557"/>
    <lineage>
        <taxon>Eukaryota</taxon>
        <taxon>Metazoa</taxon>
        <taxon>Ecdysozoa</taxon>
        <taxon>Arthropoda</taxon>
        <taxon>Hexapoda</taxon>
        <taxon>Insecta</taxon>
        <taxon>Pterygota</taxon>
        <taxon>Neoptera</taxon>
        <taxon>Polyneoptera</taxon>
        <taxon>Phasmatodea</taxon>
        <taxon>Timematodea</taxon>
        <taxon>Timematoidea</taxon>
        <taxon>Timematidae</taxon>
        <taxon>Timema</taxon>
    </lineage>
</organism>
<evidence type="ECO:0000256" key="1">
    <source>
        <dbReference type="SAM" id="MobiDB-lite"/>
    </source>
</evidence>
<evidence type="ECO:0000313" key="2">
    <source>
        <dbReference type="EMBL" id="CAD7413574.1"/>
    </source>
</evidence>
<sequence length="173" mass="19411">MNPHLRGGRVENHLGKTTPVHPTEIRTSISPSSAVELNTTSALANYAPRRDEAAPVKHYDNNEEKSLGYSDLVKTQHTVEITPGTSKSSFISTTNQHTSGSTLENSYDCCIIRDLDDHSERTDLQGHSKHSNTKDSFESDFIKYLNDLDHKILDIDSDDSIKDKDYVLKRIII</sequence>